<dbReference type="Proteomes" id="UP000299290">
    <property type="component" value="Unassembled WGS sequence"/>
</dbReference>
<dbReference type="EMBL" id="BJHV01000001">
    <property type="protein sequence ID" value="GDY41476.1"/>
    <property type="molecule type" value="Genomic_DNA"/>
</dbReference>
<evidence type="ECO:0000313" key="1">
    <source>
        <dbReference type="EMBL" id="GDY41476.1"/>
    </source>
</evidence>
<organism evidence="1 2">
    <name type="scientific">Streptomyces antimycoticus</name>
    <dbReference type="NCBI Taxonomy" id="68175"/>
    <lineage>
        <taxon>Bacteria</taxon>
        <taxon>Bacillati</taxon>
        <taxon>Actinomycetota</taxon>
        <taxon>Actinomycetes</taxon>
        <taxon>Kitasatosporales</taxon>
        <taxon>Streptomycetaceae</taxon>
        <taxon>Streptomyces</taxon>
        <taxon>Streptomyces violaceusniger group</taxon>
    </lineage>
</organism>
<protein>
    <submittedName>
        <fullName evidence="1">Uncharacterized protein</fullName>
    </submittedName>
</protein>
<reference evidence="1 2" key="1">
    <citation type="journal article" date="2020" name="Int. J. Syst. Evol. Microbiol.">
        <title>Reclassification of Streptomyces castelarensis and Streptomyces sporoclivatus as later heterotypic synonyms of Streptomyces antimycoticus.</title>
        <authorList>
            <person name="Komaki H."/>
            <person name="Tamura T."/>
        </authorList>
    </citation>
    <scope>NUCLEOTIDE SEQUENCE [LARGE SCALE GENOMIC DNA]</scope>
    <source>
        <strain evidence="1 2">NBRC 12839</strain>
    </source>
</reference>
<name>A0A4D4K443_9ACTN</name>
<dbReference type="AlphaFoldDB" id="A0A4D4K443"/>
<comment type="caution">
    <text evidence="1">The sequence shown here is derived from an EMBL/GenBank/DDBJ whole genome shotgun (WGS) entry which is preliminary data.</text>
</comment>
<sequence length="65" mass="7089">MKSALSSFQCSHGPGALRTFDRTFVRPRRSSLSTATATGSFFDSAHMNVPFVSLVILMHSAVTNR</sequence>
<keyword evidence="2" id="KW-1185">Reference proteome</keyword>
<proteinExistence type="predicted"/>
<accession>A0A4D4K443</accession>
<evidence type="ECO:0000313" key="2">
    <source>
        <dbReference type="Proteomes" id="UP000299290"/>
    </source>
</evidence>
<gene>
    <name evidence="1" type="ORF">SANT12839_023580</name>
</gene>